<feature type="transmembrane region" description="Helical" evidence="1">
    <location>
        <begin position="57"/>
        <end position="78"/>
    </location>
</feature>
<evidence type="ECO:0000256" key="1">
    <source>
        <dbReference type="SAM" id="Phobius"/>
    </source>
</evidence>
<dbReference type="RefSeq" id="WP_343801179.1">
    <property type="nucleotide sequence ID" value="NZ_BAAAET010000001.1"/>
</dbReference>
<reference evidence="3" key="1">
    <citation type="journal article" date="2019" name="Int. J. Syst. Evol. Microbiol.">
        <title>The Global Catalogue of Microorganisms (GCM) 10K type strain sequencing project: providing services to taxonomists for standard genome sequencing and annotation.</title>
        <authorList>
            <consortium name="The Broad Institute Genomics Platform"/>
            <consortium name="The Broad Institute Genome Sequencing Center for Infectious Disease"/>
            <person name="Wu L."/>
            <person name="Ma J."/>
        </authorList>
    </citation>
    <scope>NUCLEOTIDE SEQUENCE [LARGE SCALE GENOMIC DNA]</scope>
    <source>
        <strain evidence="3">JCM 15134</strain>
    </source>
</reference>
<keyword evidence="1" id="KW-0812">Transmembrane</keyword>
<dbReference type="Proteomes" id="UP001499915">
    <property type="component" value="Unassembled WGS sequence"/>
</dbReference>
<protein>
    <recommendedName>
        <fullName evidence="4">Phage abortive infection protein</fullName>
    </recommendedName>
</protein>
<comment type="caution">
    <text evidence="2">The sequence shown here is derived from an EMBL/GenBank/DDBJ whole genome shotgun (WGS) entry which is preliminary data.</text>
</comment>
<organism evidence="2 3">
    <name type="scientific">Marinobacterium maritimum</name>
    <dbReference type="NCBI Taxonomy" id="500162"/>
    <lineage>
        <taxon>Bacteria</taxon>
        <taxon>Pseudomonadati</taxon>
        <taxon>Pseudomonadota</taxon>
        <taxon>Gammaproteobacteria</taxon>
        <taxon>Oceanospirillales</taxon>
        <taxon>Oceanospirillaceae</taxon>
        <taxon>Marinobacterium</taxon>
    </lineage>
</organism>
<evidence type="ECO:0000313" key="2">
    <source>
        <dbReference type="EMBL" id="GAA0681650.1"/>
    </source>
</evidence>
<evidence type="ECO:0000313" key="3">
    <source>
        <dbReference type="Proteomes" id="UP001499915"/>
    </source>
</evidence>
<name>A0ABP3T567_9GAMM</name>
<keyword evidence="1" id="KW-1133">Transmembrane helix</keyword>
<keyword evidence="1" id="KW-0472">Membrane</keyword>
<keyword evidence="3" id="KW-1185">Reference proteome</keyword>
<sequence length="440" mass="50285">MASKKRNNQEFRNFTSGIFYSLCIALVLFLVTLMVLKLGPEMPDLLTFTRWSGISDAINLVIGLPIAFAGAYVAISIASRTQDLSEKQQSQQDHHYYEQLHEQLIDNYFEISRAADRLVSAANRFEEAFQGRLRHETSSRFAFINFVDEDHRRRYIQEMLEQNRDGISDKLGALHEEIREQIHQLLEAVDLAFKHAAVNETWELASSDPSYSSLLTEACEMQLCTGAFADAKDGRDWLLEAKNEILERLDLHQIQDAIATEHDSVHPLLPYCLYVSELQDYKRRAGGGDWYIEVLLAGYFLMTHASPRAADGRSFFNSGALFLMDLIHTLPSSEHVRLAFSRRYADTEAVFHGAAPLPDVMDKYLAAVTASKRLSPNSQHLFMMLSRNIQFGHYSPRIRKTRQVLEQLLAHSLEAGTSARLSLLQIRYERLQQSDTDKYE</sequence>
<dbReference type="EMBL" id="BAAAET010000001">
    <property type="protein sequence ID" value="GAA0681650.1"/>
    <property type="molecule type" value="Genomic_DNA"/>
</dbReference>
<evidence type="ECO:0008006" key="4">
    <source>
        <dbReference type="Google" id="ProtNLM"/>
    </source>
</evidence>
<accession>A0ABP3T567</accession>
<proteinExistence type="predicted"/>
<gene>
    <name evidence="2" type="ORF">GCM10009104_02940</name>
</gene>
<feature type="transmembrane region" description="Helical" evidence="1">
    <location>
        <begin position="17"/>
        <end position="36"/>
    </location>
</feature>